<dbReference type="AlphaFoldDB" id="A0A9D3ZE18"/>
<reference evidence="1 2" key="1">
    <citation type="journal article" date="2021" name="Plant Biotechnol. J.">
        <title>Multi-omics assisted identification of the key and species-specific regulatory components of drought-tolerant mechanisms in Gossypium stocksii.</title>
        <authorList>
            <person name="Yu D."/>
            <person name="Ke L."/>
            <person name="Zhang D."/>
            <person name="Wu Y."/>
            <person name="Sun Y."/>
            <person name="Mei J."/>
            <person name="Sun J."/>
            <person name="Sun Y."/>
        </authorList>
    </citation>
    <scope>NUCLEOTIDE SEQUENCE [LARGE SCALE GENOMIC DNA]</scope>
    <source>
        <strain evidence="2">cv. E1</strain>
        <tissue evidence="1">Leaf</tissue>
    </source>
</reference>
<sequence>WHKDPHARVDYLCGPTYPTSPSPCGSHSHTSATTWPCLMHSHAFVDHTTMSSYAAFHTGSHKPV</sequence>
<protein>
    <submittedName>
        <fullName evidence="1">Uncharacterized protein</fullName>
    </submittedName>
</protein>
<accession>A0A9D3ZE18</accession>
<comment type="caution">
    <text evidence="1">The sequence shown here is derived from an EMBL/GenBank/DDBJ whole genome shotgun (WGS) entry which is preliminary data.</text>
</comment>
<dbReference type="EMBL" id="JAIQCV010000028">
    <property type="protein sequence ID" value="KAH1030292.1"/>
    <property type="molecule type" value="Genomic_DNA"/>
</dbReference>
<name>A0A9D3ZE18_9ROSI</name>
<organism evidence="1 2">
    <name type="scientific">Gossypium stocksii</name>
    <dbReference type="NCBI Taxonomy" id="47602"/>
    <lineage>
        <taxon>Eukaryota</taxon>
        <taxon>Viridiplantae</taxon>
        <taxon>Streptophyta</taxon>
        <taxon>Embryophyta</taxon>
        <taxon>Tracheophyta</taxon>
        <taxon>Spermatophyta</taxon>
        <taxon>Magnoliopsida</taxon>
        <taxon>eudicotyledons</taxon>
        <taxon>Gunneridae</taxon>
        <taxon>Pentapetalae</taxon>
        <taxon>rosids</taxon>
        <taxon>malvids</taxon>
        <taxon>Malvales</taxon>
        <taxon>Malvaceae</taxon>
        <taxon>Malvoideae</taxon>
        <taxon>Gossypium</taxon>
    </lineage>
</organism>
<proteinExistence type="predicted"/>
<evidence type="ECO:0000313" key="1">
    <source>
        <dbReference type="EMBL" id="KAH1030292.1"/>
    </source>
</evidence>
<evidence type="ECO:0000313" key="2">
    <source>
        <dbReference type="Proteomes" id="UP000828251"/>
    </source>
</evidence>
<dbReference type="Proteomes" id="UP000828251">
    <property type="component" value="Unassembled WGS sequence"/>
</dbReference>
<keyword evidence="2" id="KW-1185">Reference proteome</keyword>
<feature type="non-terminal residue" evidence="1">
    <location>
        <position position="1"/>
    </location>
</feature>
<gene>
    <name evidence="1" type="ORF">J1N35_046066</name>
</gene>